<dbReference type="Proteomes" id="UP000237271">
    <property type="component" value="Unassembled WGS sequence"/>
</dbReference>
<evidence type="ECO:0000313" key="1">
    <source>
        <dbReference type="EMBL" id="POM69433.1"/>
    </source>
</evidence>
<keyword evidence="2" id="KW-1185">Reference proteome</keyword>
<accession>A0A2P4XV48</accession>
<protein>
    <submittedName>
        <fullName evidence="1">Uncharacterized protein</fullName>
    </submittedName>
</protein>
<dbReference type="EMBL" id="NCKW01007868">
    <property type="protein sequence ID" value="POM69433.1"/>
    <property type="molecule type" value="Genomic_DNA"/>
</dbReference>
<organism evidence="1 2">
    <name type="scientific">Phytophthora palmivora</name>
    <dbReference type="NCBI Taxonomy" id="4796"/>
    <lineage>
        <taxon>Eukaryota</taxon>
        <taxon>Sar</taxon>
        <taxon>Stramenopiles</taxon>
        <taxon>Oomycota</taxon>
        <taxon>Peronosporomycetes</taxon>
        <taxon>Peronosporales</taxon>
        <taxon>Peronosporaceae</taxon>
        <taxon>Phytophthora</taxon>
    </lineage>
</organism>
<sequence length="189" mass="21230">MKFTTWTSKCKALGLLYDTEAGNVSIPIDKLYKAENRVNKLLNHRQPSTCCKLSPTCSLISTSSTKRRKHVSPISCRSLSTEVLDDLCWFRAILQHPEKFNKSPVANFSSITLPSFHKYTDASGEGLCVLEPTRRELFVSNLISVNHSNYRSTPENFGVLYSLGALLIGVTQYKNNAFTFSCISITRVR</sequence>
<dbReference type="OrthoDB" id="98112at2759"/>
<reference evidence="1 2" key="1">
    <citation type="journal article" date="2017" name="Genome Biol. Evol.">
        <title>Phytophthora megakarya and P. palmivora, closely related causal agents of cacao black pod rot, underwent increases in genome sizes and gene numbers by different mechanisms.</title>
        <authorList>
            <person name="Ali S.S."/>
            <person name="Shao J."/>
            <person name="Lary D.J."/>
            <person name="Kronmiller B."/>
            <person name="Shen D."/>
            <person name="Strem M.D."/>
            <person name="Amoako-Attah I."/>
            <person name="Akrofi A.Y."/>
            <person name="Begoude B.A."/>
            <person name="Ten Hoopen G.M."/>
            <person name="Coulibaly K."/>
            <person name="Kebe B.I."/>
            <person name="Melnick R.L."/>
            <person name="Guiltinan M.J."/>
            <person name="Tyler B.M."/>
            <person name="Meinhardt L.W."/>
            <person name="Bailey B.A."/>
        </authorList>
    </citation>
    <scope>NUCLEOTIDE SEQUENCE [LARGE SCALE GENOMIC DNA]</scope>
    <source>
        <strain evidence="2">sbr112.9</strain>
    </source>
</reference>
<dbReference type="AlphaFoldDB" id="A0A2P4XV48"/>
<evidence type="ECO:0000313" key="2">
    <source>
        <dbReference type="Proteomes" id="UP000237271"/>
    </source>
</evidence>
<name>A0A2P4XV48_9STRA</name>
<comment type="caution">
    <text evidence="1">The sequence shown here is derived from an EMBL/GenBank/DDBJ whole genome shotgun (WGS) entry which is preliminary data.</text>
</comment>
<gene>
    <name evidence="1" type="ORF">PHPALM_14278</name>
</gene>
<proteinExistence type="predicted"/>